<dbReference type="Gene3D" id="2.40.50.100">
    <property type="match status" value="1"/>
</dbReference>
<feature type="binding site" evidence="6">
    <location>
        <position position="149"/>
    </location>
    <ligand>
        <name>Zn(2+)</name>
        <dbReference type="ChEBI" id="CHEBI:29105"/>
    </ligand>
</feature>
<keyword evidence="2 6" id="KW-0479">Metal-binding</keyword>
<dbReference type="InterPro" id="IPR019761">
    <property type="entry name" value="DNA-dir_RNA_pol-M_15_CS"/>
</dbReference>
<organism evidence="9">
    <name type="scientific">Ignisphaera aggregans</name>
    <dbReference type="NCBI Taxonomy" id="334771"/>
    <lineage>
        <taxon>Archaea</taxon>
        <taxon>Thermoproteota</taxon>
        <taxon>Thermoprotei</taxon>
        <taxon>Desulfurococcales</taxon>
        <taxon>Desulfurococcaceae</taxon>
        <taxon>Ignisphaera</taxon>
    </lineage>
</organism>
<dbReference type="AlphaFoldDB" id="A0A7C4JJJ6"/>
<comment type="function">
    <text evidence="6">Non-catalytic component of the exosome, which is a complex involved in RNA degradation. Increases the RNA binding and the efficiency of RNA degradation. Helpful for the interaction of the exosome with A-poor RNAs.</text>
</comment>
<comment type="similarity">
    <text evidence="6">Belongs to the CSL4 family.</text>
</comment>
<feature type="binding site" evidence="6">
    <location>
        <position position="152"/>
    </location>
    <ligand>
        <name>Zn(2+)</name>
        <dbReference type="ChEBI" id="CHEBI:29105"/>
    </ligand>
</feature>
<proteinExistence type="inferred from homology"/>
<dbReference type="EMBL" id="DTCK01000010">
    <property type="protein sequence ID" value="HGQ35376.1"/>
    <property type="molecule type" value="Genomic_DNA"/>
</dbReference>
<dbReference type="GO" id="GO:0008270">
    <property type="term" value="F:zinc ion binding"/>
    <property type="evidence" value="ECO:0007669"/>
    <property type="project" value="UniProtKB-UniRule"/>
</dbReference>
<dbReference type="PROSITE" id="PS01030">
    <property type="entry name" value="RNA_POL_M_15KD"/>
    <property type="match status" value="1"/>
</dbReference>
<dbReference type="GO" id="GO:0006396">
    <property type="term" value="P:RNA processing"/>
    <property type="evidence" value="ECO:0007669"/>
    <property type="project" value="InterPro"/>
</dbReference>
<evidence type="ECO:0000259" key="7">
    <source>
        <dbReference type="PROSITE" id="PS50126"/>
    </source>
</evidence>
<evidence type="ECO:0000313" key="8">
    <source>
        <dbReference type="EMBL" id="HGQ35376.1"/>
    </source>
</evidence>
<comment type="similarity">
    <text evidence="1">Belongs to the archaeal RpoM/eukaryotic RPA12/RPB9/RPC11 RNA polymerase family.</text>
</comment>
<dbReference type="InterPro" id="IPR039771">
    <property type="entry name" value="Csl4"/>
</dbReference>
<keyword evidence="3 6" id="KW-0862">Zinc</keyword>
<dbReference type="PANTHER" id="PTHR12686:SF8">
    <property type="entry name" value="EXOSOME COMPLEX COMPONENT CSL4"/>
    <property type="match status" value="1"/>
</dbReference>
<dbReference type="GO" id="GO:0006401">
    <property type="term" value="P:RNA catabolic process"/>
    <property type="evidence" value="ECO:0007669"/>
    <property type="project" value="UniProtKB-UniRule"/>
</dbReference>
<feature type="binding site" evidence="6">
    <location>
        <position position="165"/>
    </location>
    <ligand>
        <name>Zn(2+)</name>
        <dbReference type="ChEBI" id="CHEBI:29105"/>
    </ligand>
</feature>
<gene>
    <name evidence="6" type="primary">csl4</name>
    <name evidence="9" type="ORF">ENU08_04695</name>
    <name evidence="8" type="ORF">ENU41_01685</name>
</gene>
<feature type="domain" description="S1 motif" evidence="7">
    <location>
        <begin position="63"/>
        <end position="128"/>
    </location>
</feature>
<sequence>MSDILMYPGDFVCKEEEYLAYKNVYIDEEGNIRAAVIGKPIYDNVNRRVFVKPLKEVKIPRPGETVIGWVTSTRDDVAFIKIVGHDLVKTFKHIFSAILHISQVVEAKGENMYNYVRLGDIVKAKVLNEYLPLLISIKEPRLGVLLAYCSKCGSHMYLDNGKLVCSVCGNIEQRKVSLEYMLVRGKKSAKA</sequence>
<reference evidence="9" key="1">
    <citation type="journal article" date="2020" name="mSystems">
        <title>Genome- and Community-Level Interaction Insights into Carbon Utilization and Element Cycling Functions of Hydrothermarchaeota in Hydrothermal Sediment.</title>
        <authorList>
            <person name="Zhou Z."/>
            <person name="Liu Y."/>
            <person name="Xu W."/>
            <person name="Pan J."/>
            <person name="Luo Z.H."/>
            <person name="Li M."/>
        </authorList>
    </citation>
    <scope>NUCLEOTIDE SEQUENCE [LARGE SCALE GENOMIC DNA]</scope>
    <source>
        <strain evidence="9">SpSt-637</strain>
        <strain evidence="8">SpSt-667</strain>
    </source>
</reference>
<dbReference type="InterPro" id="IPR001529">
    <property type="entry name" value="Zn_ribbon_RPB9"/>
</dbReference>
<comment type="subunit">
    <text evidence="6">Component of the archaeal exosome complex. Forms a trimer of Rrp4 and/or Csl4 subunits. The trimer associates with an hexameric ring-like arrangement composed of 3 Rrp41-Rrp42 heterodimers. Interacts with DnaG.</text>
</comment>
<evidence type="ECO:0000256" key="5">
    <source>
        <dbReference type="ARBA" id="ARBA00023163"/>
    </source>
</evidence>
<dbReference type="Pfam" id="PF02150">
    <property type="entry name" value="Zn_ribbon_RPB9"/>
    <property type="match status" value="1"/>
</dbReference>
<feature type="binding site" evidence="6">
    <location>
        <position position="168"/>
    </location>
    <ligand>
        <name>Zn(2+)</name>
        <dbReference type="ChEBI" id="CHEBI:29105"/>
    </ligand>
</feature>
<dbReference type="PANTHER" id="PTHR12686">
    <property type="entry name" value="3'-5' EXORIBONUCLEASE CSL4-RELATED"/>
    <property type="match status" value="1"/>
</dbReference>
<dbReference type="EMBL" id="DTBD01000039">
    <property type="protein sequence ID" value="HGQ64524.1"/>
    <property type="molecule type" value="Genomic_DNA"/>
</dbReference>
<dbReference type="PROSITE" id="PS50126">
    <property type="entry name" value="S1"/>
    <property type="match status" value="1"/>
</dbReference>
<name>A0A7C4JJJ6_9CREN</name>
<keyword evidence="5" id="KW-0804">Transcription</keyword>
<keyword evidence="6" id="KW-0963">Cytoplasm</keyword>
<dbReference type="SUPFAM" id="SSF110324">
    <property type="entry name" value="Ribosomal L27 protein-like"/>
    <property type="match status" value="1"/>
</dbReference>
<evidence type="ECO:0000256" key="1">
    <source>
        <dbReference type="ARBA" id="ARBA00008925"/>
    </source>
</evidence>
<dbReference type="HAMAP" id="MF_00975">
    <property type="entry name" value="Exosome_Csl4"/>
    <property type="match status" value="1"/>
</dbReference>
<dbReference type="InterPro" id="IPR003029">
    <property type="entry name" value="S1_domain"/>
</dbReference>
<evidence type="ECO:0000256" key="4">
    <source>
        <dbReference type="ARBA" id="ARBA00022835"/>
    </source>
</evidence>
<dbReference type="Gene3D" id="2.20.70.10">
    <property type="match status" value="1"/>
</dbReference>
<evidence type="ECO:0000313" key="9">
    <source>
        <dbReference type="EMBL" id="HGQ64524.1"/>
    </source>
</evidence>
<dbReference type="InterPro" id="IPR012340">
    <property type="entry name" value="NA-bd_OB-fold"/>
</dbReference>
<evidence type="ECO:0000256" key="6">
    <source>
        <dbReference type="HAMAP-Rule" id="MF_00975"/>
    </source>
</evidence>
<keyword evidence="4 6" id="KW-0271">Exosome</keyword>
<dbReference type="GO" id="GO:0000178">
    <property type="term" value="C:exosome (RNase complex)"/>
    <property type="evidence" value="ECO:0007669"/>
    <property type="project" value="UniProtKB-KW"/>
</dbReference>
<dbReference type="GO" id="GO:0003676">
    <property type="term" value="F:nucleic acid binding"/>
    <property type="evidence" value="ECO:0007669"/>
    <property type="project" value="InterPro"/>
</dbReference>
<evidence type="ECO:0000256" key="3">
    <source>
        <dbReference type="ARBA" id="ARBA00022833"/>
    </source>
</evidence>
<evidence type="ECO:0000256" key="2">
    <source>
        <dbReference type="ARBA" id="ARBA00022723"/>
    </source>
</evidence>
<protein>
    <recommendedName>
        <fullName evidence="6">Exosome complex component Csl4</fullName>
    </recommendedName>
</protein>
<dbReference type="Gene3D" id="2.40.50.140">
    <property type="entry name" value="Nucleic acid-binding proteins"/>
    <property type="match status" value="1"/>
</dbReference>
<dbReference type="InterPro" id="IPR030850">
    <property type="entry name" value="Exosome_Csl4_arc"/>
</dbReference>
<comment type="subcellular location">
    <subcellularLocation>
        <location evidence="6">Cytoplasm</location>
    </subcellularLocation>
</comment>
<dbReference type="GO" id="GO:0005737">
    <property type="term" value="C:cytoplasm"/>
    <property type="evidence" value="ECO:0007669"/>
    <property type="project" value="UniProtKB-SubCell"/>
</dbReference>
<dbReference type="GO" id="GO:0006351">
    <property type="term" value="P:DNA-templated transcription"/>
    <property type="evidence" value="ECO:0007669"/>
    <property type="project" value="InterPro"/>
</dbReference>
<dbReference type="NCBIfam" id="NF034126">
    <property type="entry name" value="PRK09521.1"/>
    <property type="match status" value="1"/>
</dbReference>
<dbReference type="SUPFAM" id="SSF50249">
    <property type="entry name" value="Nucleic acid-binding proteins"/>
    <property type="match status" value="1"/>
</dbReference>
<comment type="caution">
    <text evidence="9">The sequence shown here is derived from an EMBL/GenBank/DDBJ whole genome shotgun (WGS) entry which is preliminary data.</text>
</comment>
<accession>A0A7C4JJJ6</accession>